<name>A0A2T3XYZ1_9BURK</name>
<evidence type="ECO:0000313" key="1">
    <source>
        <dbReference type="EMBL" id="PTB21725.1"/>
    </source>
</evidence>
<accession>A0A2T3XYZ1</accession>
<sequence>MASAALLDVSNLDAAAIKRMPTVMNLNFLPDMGRMSANSPSEGGTTYLPALIPAANAPPRSTA</sequence>
<dbReference type="Proteomes" id="UP000240638">
    <property type="component" value="Unassembled WGS sequence"/>
</dbReference>
<proteinExistence type="predicted"/>
<gene>
    <name evidence="1" type="ORF">C9I57_03470</name>
</gene>
<evidence type="ECO:0000313" key="2">
    <source>
        <dbReference type="Proteomes" id="UP000240638"/>
    </source>
</evidence>
<organism evidence="1 2">
    <name type="scientific">Trinickia symbiotica</name>
    <dbReference type="NCBI Taxonomy" id="863227"/>
    <lineage>
        <taxon>Bacteria</taxon>
        <taxon>Pseudomonadati</taxon>
        <taxon>Pseudomonadota</taxon>
        <taxon>Betaproteobacteria</taxon>
        <taxon>Burkholderiales</taxon>
        <taxon>Burkholderiaceae</taxon>
        <taxon>Trinickia</taxon>
    </lineage>
</organism>
<dbReference type="AlphaFoldDB" id="A0A2T3XYZ1"/>
<dbReference type="EMBL" id="PYUC01000002">
    <property type="protein sequence ID" value="PTB21725.1"/>
    <property type="molecule type" value="Genomic_DNA"/>
</dbReference>
<reference evidence="1 2" key="1">
    <citation type="submission" date="2018-03" db="EMBL/GenBank/DDBJ databases">
        <title>Whole genome analyses suggest that Burkholderia sensu lato contains two further novel genera in the rhizoxinica-symbiotica group Mycetohabitans gen. nov., and Trinickia gen. nov.: implications for the evolution of diazotrophy and nodulation in the Burkholderiaceae.</title>
        <authorList>
            <person name="Estrada De Los Santos P."/>
            <person name="Palmer M."/>
            <person name="Chavez-Ramirez B."/>
            <person name="Steenkamp E.T."/>
            <person name="Hirsch A.M."/>
            <person name="Manyaka P."/>
            <person name="Maluk M."/>
            <person name="Lafos M."/>
            <person name="Crook M."/>
            <person name="Gross E."/>
            <person name="Simon M.F."/>
            <person name="Bueno Dos Reis Junior F."/>
            <person name="Poole P.S."/>
            <person name="Venter S.N."/>
            <person name="James E.K."/>
        </authorList>
    </citation>
    <scope>NUCLEOTIDE SEQUENCE [LARGE SCALE GENOMIC DNA]</scope>
    <source>
        <strain evidence="1 2">JPY-366</strain>
    </source>
</reference>
<protein>
    <submittedName>
        <fullName evidence="1">Uncharacterized protein</fullName>
    </submittedName>
</protein>
<comment type="caution">
    <text evidence="1">The sequence shown here is derived from an EMBL/GenBank/DDBJ whole genome shotgun (WGS) entry which is preliminary data.</text>
</comment>